<comment type="caution">
    <text evidence="7">The sequence shown here is derived from an EMBL/GenBank/DDBJ whole genome shotgun (WGS) entry which is preliminary data.</text>
</comment>
<keyword evidence="8" id="KW-1185">Reference proteome</keyword>
<dbReference type="InterPro" id="IPR019734">
    <property type="entry name" value="TPR_rpt"/>
</dbReference>
<organism evidence="7 8">
    <name type="scientific">Actinoplanes cyaneus</name>
    <dbReference type="NCBI Taxonomy" id="52696"/>
    <lineage>
        <taxon>Bacteria</taxon>
        <taxon>Bacillati</taxon>
        <taxon>Actinomycetota</taxon>
        <taxon>Actinomycetes</taxon>
        <taxon>Micromonosporales</taxon>
        <taxon>Micromonosporaceae</taxon>
        <taxon>Actinoplanes</taxon>
    </lineage>
</organism>
<evidence type="ECO:0000256" key="5">
    <source>
        <dbReference type="PROSITE-ProRule" id="PRU01091"/>
    </source>
</evidence>
<keyword evidence="4" id="KW-0804">Transcription</keyword>
<keyword evidence="2" id="KW-0805">Transcription regulation</keyword>
<dbReference type="PRINTS" id="PR00364">
    <property type="entry name" value="DISEASERSIST"/>
</dbReference>
<evidence type="ECO:0000256" key="4">
    <source>
        <dbReference type="ARBA" id="ARBA00023163"/>
    </source>
</evidence>
<dbReference type="GO" id="GO:0006355">
    <property type="term" value="P:regulation of DNA-templated transcription"/>
    <property type="evidence" value="ECO:0007669"/>
    <property type="project" value="InterPro"/>
</dbReference>
<dbReference type="Pfam" id="PF00486">
    <property type="entry name" value="Trans_reg_C"/>
    <property type="match status" value="1"/>
</dbReference>
<dbReference type="SMART" id="SM00862">
    <property type="entry name" value="Trans_reg_C"/>
    <property type="match status" value="1"/>
</dbReference>
<dbReference type="Gene3D" id="1.10.10.10">
    <property type="entry name" value="Winged helix-like DNA-binding domain superfamily/Winged helix DNA-binding domain"/>
    <property type="match status" value="2"/>
</dbReference>
<gene>
    <name evidence="7" type="ORF">Acy02nite_45020</name>
</gene>
<dbReference type="SUPFAM" id="SSF48452">
    <property type="entry name" value="TPR-like"/>
    <property type="match status" value="3"/>
</dbReference>
<feature type="domain" description="OmpR/PhoB-type" evidence="6">
    <location>
        <begin position="1"/>
        <end position="89"/>
    </location>
</feature>
<dbReference type="InterPro" id="IPR001867">
    <property type="entry name" value="OmpR/PhoB-type_DNA-bd"/>
</dbReference>
<dbReference type="PROSITE" id="PS51755">
    <property type="entry name" value="OMPR_PHOB"/>
    <property type="match status" value="1"/>
</dbReference>
<protein>
    <submittedName>
        <fullName evidence="7">SARP family transcriptional regulator</fullName>
    </submittedName>
</protein>
<evidence type="ECO:0000313" key="8">
    <source>
        <dbReference type="Proteomes" id="UP000619479"/>
    </source>
</evidence>
<proteinExistence type="inferred from homology"/>
<dbReference type="SMART" id="SM00028">
    <property type="entry name" value="TPR"/>
    <property type="match status" value="4"/>
</dbReference>
<dbReference type="InterPro" id="IPR011990">
    <property type="entry name" value="TPR-like_helical_dom_sf"/>
</dbReference>
<evidence type="ECO:0000256" key="1">
    <source>
        <dbReference type="ARBA" id="ARBA00005820"/>
    </source>
</evidence>
<dbReference type="PANTHER" id="PTHR35807:SF1">
    <property type="entry name" value="TRANSCRIPTIONAL REGULATOR REDD"/>
    <property type="match status" value="1"/>
</dbReference>
<sequence length="980" mass="106464">MRYRILGPLSVTVDGRSVAVTAGRDRVVLAMLLVNPNRIVGAGELIDALWGSAPPVTARGQLQSCISRLRRILPPGVILTDRAGYGIRVGPDDLDSEVFARSVEQARASGDRAAFRSALAVWRGPACAELDAPPLRQAAAALDERYALAAEDWAELELAAGNERELAGELGVLVERFPLRERLREQLMLALARSGRQADALAEFRRARQLLADELGIEPGGELQKRHREVLNGETVADARPTGRVRCLPRTVGDFTGRAEQVERLAAEIAGSPGPVVAVIDGMAGSGKTTLALHVAALAGDRYPDAHLYIDLQGHSERDPVEPSEAVLVLLRQLGLNGGEIPAGRVDRIGRWRTELSRRRSLVVLDNAASSEQVADLLPTAPGSLAVVTSRRRLSGLDGVRVESLPVLSPEEAVSLLERIAGERVRAEPVAAAEVVRRCGYLPLAVRLAGARLAHRPRWRVSDLLRRLGEAALPELAAEDRTVTRAFTLTYRQLPASLQRTFRLLGVYPGVEFDALAVAALADLAGDAAADLLDDLVDVHLIEEPEPGRYRMHDLVREYARTLAAELPEADRTAALTALLDFQLHAVTTANLDSYLPVLMRDLGSAEPARPDLRVPDPVARLERERPNLVAFVAAAMAAGRADYAWQIPRAAWHPLFYRGYTDDVRELHLLALPAAEASGDRSAIATTANYLASVYGRGGQTEKAEGFLRLAIRLRTELGQLGATAQSLGNLANIYYIQGRPAETVEVLRQALRMQLRARLPERSDMINMSSLLVSALTQLGRYDEALRSARAWLSSTIDDRNDGMTGSALLLLQRLRVRQGTMAPPVAHRYIDVSVRLMRRAGYQAGLADAAVDRARLHRIEGRHPEAIAEHQRALRIIAPLNDPLHESAYRCELAATLHAAGQIPAAREMYREALGIARRLRSPYQIAQALSGLAACLDPGGPEAARLRAEAGEVYARMGVPRDDGTADRIGITSGAR</sequence>
<dbReference type="GO" id="GO:0043531">
    <property type="term" value="F:ADP binding"/>
    <property type="evidence" value="ECO:0007669"/>
    <property type="project" value="InterPro"/>
</dbReference>
<dbReference type="SUPFAM" id="SSF52540">
    <property type="entry name" value="P-loop containing nucleoside triphosphate hydrolases"/>
    <property type="match status" value="1"/>
</dbReference>
<accession>A0A919MCY8</accession>
<evidence type="ECO:0000256" key="2">
    <source>
        <dbReference type="ARBA" id="ARBA00023015"/>
    </source>
</evidence>
<dbReference type="Pfam" id="PF13374">
    <property type="entry name" value="TPR_10"/>
    <property type="match status" value="1"/>
</dbReference>
<dbReference type="InterPro" id="IPR027417">
    <property type="entry name" value="P-loop_NTPase"/>
</dbReference>
<dbReference type="Pfam" id="PF03704">
    <property type="entry name" value="BTAD"/>
    <property type="match status" value="1"/>
</dbReference>
<evidence type="ECO:0000259" key="6">
    <source>
        <dbReference type="PROSITE" id="PS51755"/>
    </source>
</evidence>
<dbReference type="InterPro" id="IPR036388">
    <property type="entry name" value="WH-like_DNA-bd_sf"/>
</dbReference>
<comment type="similarity">
    <text evidence="1">Belongs to the AfsR/DnrI/RedD regulatory family.</text>
</comment>
<dbReference type="Proteomes" id="UP000619479">
    <property type="component" value="Unassembled WGS sequence"/>
</dbReference>
<feature type="DNA-binding region" description="OmpR/PhoB-type" evidence="5">
    <location>
        <begin position="1"/>
        <end position="89"/>
    </location>
</feature>
<dbReference type="AlphaFoldDB" id="A0A919MCY8"/>
<evidence type="ECO:0000313" key="7">
    <source>
        <dbReference type="EMBL" id="GID66621.1"/>
    </source>
</evidence>
<dbReference type="Gene3D" id="1.10.8.430">
    <property type="entry name" value="Helical domain of apoptotic protease-activating factors"/>
    <property type="match status" value="1"/>
</dbReference>
<keyword evidence="3 5" id="KW-0238">DNA-binding</keyword>
<dbReference type="Gene3D" id="1.25.40.10">
    <property type="entry name" value="Tetratricopeptide repeat domain"/>
    <property type="match status" value="3"/>
</dbReference>
<name>A0A919MCY8_9ACTN</name>
<dbReference type="SUPFAM" id="SSF46894">
    <property type="entry name" value="C-terminal effector domain of the bipartite response regulators"/>
    <property type="match status" value="1"/>
</dbReference>
<dbReference type="Gene3D" id="3.40.50.300">
    <property type="entry name" value="P-loop containing nucleotide triphosphate hydrolases"/>
    <property type="match status" value="1"/>
</dbReference>
<dbReference type="GO" id="GO:0003677">
    <property type="term" value="F:DNA binding"/>
    <property type="evidence" value="ECO:0007669"/>
    <property type="project" value="UniProtKB-UniRule"/>
</dbReference>
<reference evidence="7" key="1">
    <citation type="submission" date="2021-01" db="EMBL/GenBank/DDBJ databases">
        <title>Whole genome shotgun sequence of Actinoplanes cyaneus NBRC 14990.</title>
        <authorList>
            <person name="Komaki H."/>
            <person name="Tamura T."/>
        </authorList>
    </citation>
    <scope>NUCLEOTIDE SEQUENCE</scope>
    <source>
        <strain evidence="7">NBRC 14990</strain>
    </source>
</reference>
<dbReference type="InterPro" id="IPR051677">
    <property type="entry name" value="AfsR-DnrI-RedD_regulator"/>
</dbReference>
<dbReference type="Pfam" id="PF13424">
    <property type="entry name" value="TPR_12"/>
    <property type="match status" value="1"/>
</dbReference>
<evidence type="ECO:0000256" key="3">
    <source>
        <dbReference type="ARBA" id="ARBA00023125"/>
    </source>
</evidence>
<dbReference type="SMART" id="SM01043">
    <property type="entry name" value="BTAD"/>
    <property type="match status" value="1"/>
</dbReference>
<dbReference type="InterPro" id="IPR016032">
    <property type="entry name" value="Sig_transdc_resp-reg_C-effctor"/>
</dbReference>
<dbReference type="CDD" id="cd15831">
    <property type="entry name" value="BTAD"/>
    <property type="match status" value="1"/>
</dbReference>
<dbReference type="PANTHER" id="PTHR35807">
    <property type="entry name" value="TRANSCRIPTIONAL REGULATOR REDD-RELATED"/>
    <property type="match status" value="1"/>
</dbReference>
<dbReference type="InterPro" id="IPR005158">
    <property type="entry name" value="BTAD"/>
</dbReference>
<dbReference type="GO" id="GO:0000160">
    <property type="term" value="P:phosphorelay signal transduction system"/>
    <property type="evidence" value="ECO:0007669"/>
    <property type="project" value="InterPro"/>
</dbReference>
<dbReference type="InterPro" id="IPR042197">
    <property type="entry name" value="Apaf_helical"/>
</dbReference>
<dbReference type="EMBL" id="BOMH01000035">
    <property type="protein sequence ID" value="GID66621.1"/>
    <property type="molecule type" value="Genomic_DNA"/>
</dbReference>